<comment type="catalytic activity">
    <reaction evidence="1">
        <text>ATP + protein L-histidine = ADP + protein N-phospho-L-histidine.</text>
        <dbReference type="EC" id="2.7.13.3"/>
    </reaction>
</comment>
<dbReference type="CDD" id="cd00075">
    <property type="entry name" value="HATPase"/>
    <property type="match status" value="1"/>
</dbReference>
<dbReference type="RefSeq" id="WP_155669859.1">
    <property type="nucleotide sequence ID" value="NZ_WOCA01000014.1"/>
</dbReference>
<keyword evidence="10" id="KW-0418">Kinase</keyword>
<dbReference type="PROSITE" id="PS50109">
    <property type="entry name" value="HIS_KIN"/>
    <property type="match status" value="1"/>
</dbReference>
<dbReference type="InterPro" id="IPR003661">
    <property type="entry name" value="HisK_dim/P_dom"/>
</dbReference>
<feature type="transmembrane region" description="Helical" evidence="15">
    <location>
        <begin position="148"/>
        <end position="171"/>
    </location>
</feature>
<keyword evidence="11" id="KW-0067">ATP-binding</keyword>
<evidence type="ECO:0000259" key="17">
    <source>
        <dbReference type="PROSITE" id="PS50885"/>
    </source>
</evidence>
<dbReference type="GO" id="GO:0000155">
    <property type="term" value="F:phosphorelay sensor kinase activity"/>
    <property type="evidence" value="ECO:0007669"/>
    <property type="project" value="InterPro"/>
</dbReference>
<feature type="domain" description="Histidine kinase" evidence="16">
    <location>
        <begin position="235"/>
        <end position="443"/>
    </location>
</feature>
<dbReference type="Gene3D" id="3.30.565.10">
    <property type="entry name" value="Histidine kinase-like ATPase, C-terminal domain"/>
    <property type="match status" value="1"/>
</dbReference>
<dbReference type="GO" id="GO:0005886">
    <property type="term" value="C:plasma membrane"/>
    <property type="evidence" value="ECO:0007669"/>
    <property type="project" value="UniProtKB-SubCell"/>
</dbReference>
<dbReference type="Pfam" id="PF02518">
    <property type="entry name" value="HATPase_c"/>
    <property type="match status" value="1"/>
</dbReference>
<keyword evidence="19" id="KW-1185">Reference proteome</keyword>
<keyword evidence="5" id="KW-1003">Cell membrane</keyword>
<evidence type="ECO:0000256" key="9">
    <source>
        <dbReference type="ARBA" id="ARBA00022741"/>
    </source>
</evidence>
<reference evidence="18 19" key="1">
    <citation type="submission" date="2019-11" db="EMBL/GenBank/DDBJ databases">
        <authorList>
            <person name="Li X."/>
        </authorList>
    </citation>
    <scope>NUCLEOTIDE SEQUENCE [LARGE SCALE GENOMIC DNA]</scope>
    <source>
        <strain evidence="18 19">L9</strain>
    </source>
</reference>
<evidence type="ECO:0000256" key="8">
    <source>
        <dbReference type="ARBA" id="ARBA00022692"/>
    </source>
</evidence>
<dbReference type="InterPro" id="IPR036890">
    <property type="entry name" value="HATPase_C_sf"/>
</dbReference>
<comment type="subcellular location">
    <subcellularLocation>
        <location evidence="2">Cell membrane</location>
        <topology evidence="2">Multi-pass membrane protein</topology>
    </subcellularLocation>
</comment>
<dbReference type="SUPFAM" id="SSF47384">
    <property type="entry name" value="Homodimeric domain of signal transducing histidine kinase"/>
    <property type="match status" value="1"/>
</dbReference>
<dbReference type="PROSITE" id="PS50885">
    <property type="entry name" value="HAMP"/>
    <property type="match status" value="1"/>
</dbReference>
<dbReference type="PRINTS" id="PR00344">
    <property type="entry name" value="BCTRLSENSOR"/>
</dbReference>
<dbReference type="InterPro" id="IPR050428">
    <property type="entry name" value="TCS_sensor_his_kinase"/>
</dbReference>
<evidence type="ECO:0000256" key="6">
    <source>
        <dbReference type="ARBA" id="ARBA00022553"/>
    </source>
</evidence>
<dbReference type="FunFam" id="1.10.287.130:FF:000001">
    <property type="entry name" value="Two-component sensor histidine kinase"/>
    <property type="match status" value="1"/>
</dbReference>
<dbReference type="GO" id="GO:0005524">
    <property type="term" value="F:ATP binding"/>
    <property type="evidence" value="ECO:0007669"/>
    <property type="project" value="UniProtKB-KW"/>
</dbReference>
<dbReference type="InterPro" id="IPR041610">
    <property type="entry name" value="ArlS_N"/>
</dbReference>
<name>A0A6N8FLY4_9BACI</name>
<gene>
    <name evidence="18" type="ORF">GMD78_15305</name>
</gene>
<accession>A0A6N8FLY4</accession>
<keyword evidence="12 15" id="KW-1133">Transmembrane helix</keyword>
<dbReference type="InterPro" id="IPR004358">
    <property type="entry name" value="Sig_transdc_His_kin-like_C"/>
</dbReference>
<keyword evidence="9" id="KW-0547">Nucleotide-binding</keyword>
<dbReference type="AlphaFoldDB" id="A0A6N8FLY4"/>
<evidence type="ECO:0000256" key="4">
    <source>
        <dbReference type="ARBA" id="ARBA00015735"/>
    </source>
</evidence>
<dbReference type="SUPFAM" id="SSF55874">
    <property type="entry name" value="ATPase domain of HSP90 chaperone/DNA topoisomerase II/histidine kinase"/>
    <property type="match status" value="1"/>
</dbReference>
<dbReference type="SMART" id="SM00388">
    <property type="entry name" value="HisKA"/>
    <property type="match status" value="1"/>
</dbReference>
<dbReference type="PANTHER" id="PTHR45436">
    <property type="entry name" value="SENSOR HISTIDINE KINASE YKOH"/>
    <property type="match status" value="1"/>
</dbReference>
<keyword evidence="14 15" id="KW-0472">Membrane</keyword>
<keyword evidence="8 15" id="KW-0812">Transmembrane</keyword>
<dbReference type="InterPro" id="IPR003594">
    <property type="entry name" value="HATPase_dom"/>
</dbReference>
<evidence type="ECO:0000259" key="16">
    <source>
        <dbReference type="PROSITE" id="PS50109"/>
    </source>
</evidence>
<comment type="caution">
    <text evidence="18">The sequence shown here is derived from an EMBL/GenBank/DDBJ whole genome shotgun (WGS) entry which is preliminary data.</text>
</comment>
<evidence type="ECO:0000313" key="19">
    <source>
        <dbReference type="Proteomes" id="UP000469125"/>
    </source>
</evidence>
<dbReference type="SMART" id="SM00387">
    <property type="entry name" value="HATPase_c"/>
    <property type="match status" value="1"/>
</dbReference>
<organism evidence="18 19">
    <name type="scientific">Ornithinibacillus caprae</name>
    <dbReference type="NCBI Taxonomy" id="2678566"/>
    <lineage>
        <taxon>Bacteria</taxon>
        <taxon>Bacillati</taxon>
        <taxon>Bacillota</taxon>
        <taxon>Bacilli</taxon>
        <taxon>Bacillales</taxon>
        <taxon>Bacillaceae</taxon>
        <taxon>Ornithinibacillus</taxon>
    </lineage>
</organism>
<evidence type="ECO:0000256" key="11">
    <source>
        <dbReference type="ARBA" id="ARBA00022840"/>
    </source>
</evidence>
<evidence type="ECO:0000256" key="3">
    <source>
        <dbReference type="ARBA" id="ARBA00012438"/>
    </source>
</evidence>
<evidence type="ECO:0000256" key="1">
    <source>
        <dbReference type="ARBA" id="ARBA00000085"/>
    </source>
</evidence>
<evidence type="ECO:0000256" key="5">
    <source>
        <dbReference type="ARBA" id="ARBA00022475"/>
    </source>
</evidence>
<proteinExistence type="predicted"/>
<keyword evidence="6" id="KW-0597">Phosphoprotein</keyword>
<evidence type="ECO:0000256" key="13">
    <source>
        <dbReference type="ARBA" id="ARBA00023012"/>
    </source>
</evidence>
<dbReference type="Pfam" id="PF00512">
    <property type="entry name" value="HisKA"/>
    <property type="match status" value="1"/>
</dbReference>
<dbReference type="CDD" id="cd00082">
    <property type="entry name" value="HisKA"/>
    <property type="match status" value="1"/>
</dbReference>
<dbReference type="Proteomes" id="UP000469125">
    <property type="component" value="Unassembled WGS sequence"/>
</dbReference>
<evidence type="ECO:0000256" key="2">
    <source>
        <dbReference type="ARBA" id="ARBA00004651"/>
    </source>
</evidence>
<evidence type="ECO:0000256" key="14">
    <source>
        <dbReference type="ARBA" id="ARBA00023136"/>
    </source>
</evidence>
<feature type="transmembrane region" description="Helical" evidence="15">
    <location>
        <begin position="12"/>
        <end position="30"/>
    </location>
</feature>
<sequence length="443" mass="50025">MKLKTKIQLFSSLFMLVLILIINTSIYFLFYKLSADNELEELASHTNTIITSLNSNPEIAKNDLLKAFLPMDGMIRVIPKEGEPLAHTKDRDYFNLPGEYSVAESQTIINQQGEWFAVISKPIIWGDGEILTLQVSKHLINLTETMKVLLYVLVVASIIILIPTVIAGNVLSRFLLSPIKAFIQTMNANAKHAEWEKIDRNSKSKDELYEMTKAYNDMIDKLKEAYEKQEIFVSDASHELKTPISIVKSYAQLMEKRGLANPELFKESVEAINSEADRMQKLVEQMLALAKNKGEHHNEQVDIVSKCKEAVASFIGAYNREIDLDYTDDAVYVKGNADQLQQIMYILIDNALKYSEDKVHVRIRKEEGNTILSVTDYGQGIPVHEQSRIFDRFYRVDKARSRDTGGTGLGLSIARTIALSHKGTLTLKSKVGEGSTFTLKLPL</sequence>
<dbReference type="Gene3D" id="1.10.287.130">
    <property type="match status" value="1"/>
</dbReference>
<dbReference type="InterPro" id="IPR003660">
    <property type="entry name" value="HAMP_dom"/>
</dbReference>
<evidence type="ECO:0000256" key="10">
    <source>
        <dbReference type="ARBA" id="ARBA00022777"/>
    </source>
</evidence>
<dbReference type="Pfam" id="PF18719">
    <property type="entry name" value="ArlS_N"/>
    <property type="match status" value="1"/>
</dbReference>
<evidence type="ECO:0000313" key="18">
    <source>
        <dbReference type="EMBL" id="MUK89736.1"/>
    </source>
</evidence>
<keyword evidence="7" id="KW-0808">Transferase</keyword>
<protein>
    <recommendedName>
        <fullName evidence="4">Signal transduction histidine-protein kinase ArlS</fullName>
        <ecNumber evidence="3">2.7.13.3</ecNumber>
    </recommendedName>
</protein>
<evidence type="ECO:0000256" key="12">
    <source>
        <dbReference type="ARBA" id="ARBA00022989"/>
    </source>
</evidence>
<dbReference type="InterPro" id="IPR036097">
    <property type="entry name" value="HisK_dim/P_sf"/>
</dbReference>
<dbReference type="EC" id="2.7.13.3" evidence="3"/>
<dbReference type="FunFam" id="3.30.565.10:FF:000006">
    <property type="entry name" value="Sensor histidine kinase WalK"/>
    <property type="match status" value="1"/>
</dbReference>
<dbReference type="PANTHER" id="PTHR45436:SF5">
    <property type="entry name" value="SENSOR HISTIDINE KINASE TRCS"/>
    <property type="match status" value="1"/>
</dbReference>
<dbReference type="EMBL" id="WOCA01000014">
    <property type="protein sequence ID" value="MUK89736.1"/>
    <property type="molecule type" value="Genomic_DNA"/>
</dbReference>
<keyword evidence="13" id="KW-0902">Two-component regulatory system</keyword>
<dbReference type="InterPro" id="IPR005467">
    <property type="entry name" value="His_kinase_dom"/>
</dbReference>
<dbReference type="Gene3D" id="6.10.340.10">
    <property type="match status" value="1"/>
</dbReference>
<feature type="domain" description="HAMP" evidence="17">
    <location>
        <begin position="173"/>
        <end position="227"/>
    </location>
</feature>
<evidence type="ECO:0000256" key="7">
    <source>
        <dbReference type="ARBA" id="ARBA00022679"/>
    </source>
</evidence>
<evidence type="ECO:0000256" key="15">
    <source>
        <dbReference type="SAM" id="Phobius"/>
    </source>
</evidence>